<organism evidence="4 5">
    <name type="scientific">Thorsellia anophelis DSM 18579</name>
    <dbReference type="NCBI Taxonomy" id="1123402"/>
    <lineage>
        <taxon>Bacteria</taxon>
        <taxon>Pseudomonadati</taxon>
        <taxon>Pseudomonadota</taxon>
        <taxon>Gammaproteobacteria</taxon>
        <taxon>Enterobacterales</taxon>
        <taxon>Thorselliaceae</taxon>
        <taxon>Thorsellia</taxon>
    </lineage>
</organism>
<name>A0A1I0EXU9_9GAMM</name>
<proteinExistence type="inferred from homology"/>
<dbReference type="Pfam" id="PF00501">
    <property type="entry name" value="AMP-binding"/>
    <property type="match status" value="1"/>
</dbReference>
<evidence type="ECO:0000259" key="3">
    <source>
        <dbReference type="Pfam" id="PF00501"/>
    </source>
</evidence>
<sequence>MNTLYQLITKQALIRPSQIALHGEDYLGVIKELNYNQLIIEIDKLAKIITELEIRCIALRSHNCIDWALIDLAALKCGIPLIPVPLFFSTSQVTHLLTSSGADCLIGDWLHTEHLDNTIKYTNDIANMPVYRIKNTVSKALIDGTIKITFTSGSTGMPKGVCLSENNLINVSLALANAIEIKPKCHLTILPLSTLLENITGIYVPLLLGAKSYLFQGKRVGLMGSSQLDIHQFAASIAQFKPNTLVLTPALLKALIAVTAQNPALASPLQFVAVGGARVPEILVNQAKALNIPVYEGYGLSESASVVSLNTPTHQKAGSCGKALSHVETFVDEQGELFIRGNIALGYIGAPFNQEWLATGDIAKKDTDGFLTILGRKKNIIITSFGRNISPEWIESELSSHIPFITYLIFGEGQDKLGLLVDLPTEYRQYAMNSEALIDFKKMIVDSLTKFNTTLPDYARIADIRIIKDLTYQPGLFTNNGKVKRENINTCLDQIESKALDSIHIQL</sequence>
<keyword evidence="5" id="KW-1185">Reference proteome</keyword>
<dbReference type="EMBL" id="FOHV01000033">
    <property type="protein sequence ID" value="SET50295.1"/>
    <property type="molecule type" value="Genomic_DNA"/>
</dbReference>
<dbReference type="InterPro" id="IPR042099">
    <property type="entry name" value="ANL_N_sf"/>
</dbReference>
<dbReference type="GO" id="GO:0016874">
    <property type="term" value="F:ligase activity"/>
    <property type="evidence" value="ECO:0007669"/>
    <property type="project" value="UniProtKB-KW"/>
</dbReference>
<dbReference type="STRING" id="1123402.SAMN02583745_02557"/>
<dbReference type="RefSeq" id="WP_093321840.1">
    <property type="nucleotide sequence ID" value="NZ_FOHV01000033.1"/>
</dbReference>
<dbReference type="PROSITE" id="PS00455">
    <property type="entry name" value="AMP_BINDING"/>
    <property type="match status" value="1"/>
</dbReference>
<dbReference type="InterPro" id="IPR000873">
    <property type="entry name" value="AMP-dep_synth/lig_dom"/>
</dbReference>
<keyword evidence="2" id="KW-0436">Ligase</keyword>
<dbReference type="InterPro" id="IPR020845">
    <property type="entry name" value="AMP-binding_CS"/>
</dbReference>
<gene>
    <name evidence="4" type="ORF">SAMN02583745_02557</name>
</gene>
<evidence type="ECO:0000256" key="2">
    <source>
        <dbReference type="ARBA" id="ARBA00022598"/>
    </source>
</evidence>
<dbReference type="Proteomes" id="UP000242642">
    <property type="component" value="Unassembled WGS sequence"/>
</dbReference>
<dbReference type="PANTHER" id="PTHR43767">
    <property type="entry name" value="LONG-CHAIN-FATTY-ACID--COA LIGASE"/>
    <property type="match status" value="1"/>
</dbReference>
<accession>A0A1I0EXU9</accession>
<dbReference type="Pfam" id="PF23562">
    <property type="entry name" value="AMP-binding_C_3"/>
    <property type="match status" value="1"/>
</dbReference>
<reference evidence="5" key="1">
    <citation type="submission" date="2016-10" db="EMBL/GenBank/DDBJ databases">
        <authorList>
            <person name="Varghese N."/>
            <person name="Submissions S."/>
        </authorList>
    </citation>
    <scope>NUCLEOTIDE SEQUENCE [LARGE SCALE GENOMIC DNA]</scope>
    <source>
        <strain evidence="5">DSM 18579</strain>
    </source>
</reference>
<dbReference type="AlphaFoldDB" id="A0A1I0EXU9"/>
<evidence type="ECO:0000256" key="1">
    <source>
        <dbReference type="ARBA" id="ARBA00006432"/>
    </source>
</evidence>
<comment type="similarity">
    <text evidence="1">Belongs to the ATP-dependent AMP-binding enzyme family.</text>
</comment>
<dbReference type="SUPFAM" id="SSF56801">
    <property type="entry name" value="Acetyl-CoA synthetase-like"/>
    <property type="match status" value="1"/>
</dbReference>
<dbReference type="PANTHER" id="PTHR43767:SF8">
    <property type="entry name" value="LONG-CHAIN-FATTY-ACID--COA LIGASE"/>
    <property type="match status" value="1"/>
</dbReference>
<dbReference type="OrthoDB" id="9757559at2"/>
<evidence type="ECO:0000313" key="4">
    <source>
        <dbReference type="EMBL" id="SET50295.1"/>
    </source>
</evidence>
<feature type="domain" description="AMP-dependent synthetase/ligase" evidence="3">
    <location>
        <begin position="11"/>
        <end position="347"/>
    </location>
</feature>
<protein>
    <submittedName>
        <fullName evidence="4">Long-chain acyl-CoA synthetase (AMP-forming)</fullName>
    </submittedName>
</protein>
<evidence type="ECO:0000313" key="5">
    <source>
        <dbReference type="Proteomes" id="UP000242642"/>
    </source>
</evidence>
<dbReference type="InterPro" id="IPR050237">
    <property type="entry name" value="ATP-dep_AMP-bd_enzyme"/>
</dbReference>
<dbReference type="Gene3D" id="3.40.50.12780">
    <property type="entry name" value="N-terminal domain of ligase-like"/>
    <property type="match status" value="1"/>
</dbReference>